<comment type="caution">
    <text evidence="12">The sequence shown here is derived from an EMBL/GenBank/DDBJ whole genome shotgun (WGS) entry which is preliminary data.</text>
</comment>
<dbReference type="EMBL" id="BAABJX010000024">
    <property type="protein sequence ID" value="GAA4831865.1"/>
    <property type="molecule type" value="Genomic_DNA"/>
</dbReference>
<dbReference type="Gene3D" id="1.10.260.50">
    <property type="match status" value="1"/>
</dbReference>
<evidence type="ECO:0000313" key="12">
    <source>
        <dbReference type="EMBL" id="GAA4831865.1"/>
    </source>
</evidence>
<dbReference type="Gene3D" id="3.90.1150.10">
    <property type="entry name" value="Aspartate Aminotransferase, domain 1"/>
    <property type="match status" value="1"/>
</dbReference>
<dbReference type="Proteomes" id="UP001500298">
    <property type="component" value="Unassembled WGS sequence"/>
</dbReference>
<comment type="similarity">
    <text evidence="2">Belongs to the class-V pyridoxal-phosphate-dependent aminotransferase family. NifS/IscS subfamily.</text>
</comment>
<evidence type="ECO:0000256" key="8">
    <source>
        <dbReference type="ARBA" id="ARBA00023014"/>
    </source>
</evidence>
<dbReference type="PANTHER" id="PTHR11601:SF34">
    <property type="entry name" value="CYSTEINE DESULFURASE"/>
    <property type="match status" value="1"/>
</dbReference>
<evidence type="ECO:0000256" key="9">
    <source>
        <dbReference type="ARBA" id="ARBA00050776"/>
    </source>
</evidence>
<proteinExistence type="inferred from homology"/>
<dbReference type="InterPro" id="IPR015424">
    <property type="entry name" value="PyrdxlP-dep_Trfase"/>
</dbReference>
<evidence type="ECO:0000256" key="10">
    <source>
        <dbReference type="RuleBase" id="RU004504"/>
    </source>
</evidence>
<reference evidence="13" key="1">
    <citation type="journal article" date="2019" name="Int. J. Syst. Evol. Microbiol.">
        <title>The Global Catalogue of Microorganisms (GCM) 10K type strain sequencing project: providing services to taxonomists for standard genome sequencing and annotation.</title>
        <authorList>
            <consortium name="The Broad Institute Genomics Platform"/>
            <consortium name="The Broad Institute Genome Sequencing Center for Infectious Disease"/>
            <person name="Wu L."/>
            <person name="Ma J."/>
        </authorList>
    </citation>
    <scope>NUCLEOTIDE SEQUENCE [LARGE SCALE GENOMIC DNA]</scope>
    <source>
        <strain evidence="13">JCM 18326</strain>
    </source>
</reference>
<dbReference type="Pfam" id="PF00266">
    <property type="entry name" value="Aminotran_5"/>
    <property type="match status" value="1"/>
</dbReference>
<accession>A0ABP9D7T1</accession>
<dbReference type="PANTHER" id="PTHR11601">
    <property type="entry name" value="CYSTEINE DESULFURYLASE FAMILY MEMBER"/>
    <property type="match status" value="1"/>
</dbReference>
<keyword evidence="13" id="KW-1185">Reference proteome</keyword>
<dbReference type="InterPro" id="IPR015421">
    <property type="entry name" value="PyrdxlP-dep_Trfase_major"/>
</dbReference>
<dbReference type="RefSeq" id="WP_345370839.1">
    <property type="nucleotide sequence ID" value="NZ_BAABJX010000024.1"/>
</dbReference>
<comment type="catalytic activity">
    <reaction evidence="9">
        <text>(sulfur carrier)-H + L-cysteine = (sulfur carrier)-SH + L-alanine</text>
        <dbReference type="Rhea" id="RHEA:43892"/>
        <dbReference type="Rhea" id="RHEA-COMP:14737"/>
        <dbReference type="Rhea" id="RHEA-COMP:14739"/>
        <dbReference type="ChEBI" id="CHEBI:29917"/>
        <dbReference type="ChEBI" id="CHEBI:35235"/>
        <dbReference type="ChEBI" id="CHEBI:57972"/>
        <dbReference type="ChEBI" id="CHEBI:64428"/>
        <dbReference type="EC" id="2.8.1.7"/>
    </reaction>
</comment>
<evidence type="ECO:0000259" key="11">
    <source>
        <dbReference type="Pfam" id="PF00266"/>
    </source>
</evidence>
<organism evidence="12 13">
    <name type="scientific">Algivirga pacifica</name>
    <dbReference type="NCBI Taxonomy" id="1162670"/>
    <lineage>
        <taxon>Bacteria</taxon>
        <taxon>Pseudomonadati</taxon>
        <taxon>Bacteroidota</taxon>
        <taxon>Cytophagia</taxon>
        <taxon>Cytophagales</taxon>
        <taxon>Flammeovirgaceae</taxon>
        <taxon>Algivirga</taxon>
    </lineage>
</organism>
<evidence type="ECO:0000256" key="3">
    <source>
        <dbReference type="ARBA" id="ARBA00012239"/>
    </source>
</evidence>
<keyword evidence="8" id="KW-0411">Iron-sulfur</keyword>
<dbReference type="InterPro" id="IPR000192">
    <property type="entry name" value="Aminotrans_V_dom"/>
</dbReference>
<dbReference type="EC" id="2.8.1.7" evidence="3"/>
<evidence type="ECO:0000313" key="13">
    <source>
        <dbReference type="Proteomes" id="UP001500298"/>
    </source>
</evidence>
<name>A0ABP9D7T1_9BACT</name>
<evidence type="ECO:0000256" key="4">
    <source>
        <dbReference type="ARBA" id="ARBA00022679"/>
    </source>
</evidence>
<evidence type="ECO:0000256" key="2">
    <source>
        <dbReference type="ARBA" id="ARBA00006490"/>
    </source>
</evidence>
<gene>
    <name evidence="12" type="ORF">GCM10023331_16420</name>
</gene>
<feature type="domain" description="Aminotransferase class V" evidence="11">
    <location>
        <begin position="4"/>
        <end position="368"/>
    </location>
</feature>
<comment type="cofactor">
    <cofactor evidence="1 10">
        <name>pyridoxal 5'-phosphate</name>
        <dbReference type="ChEBI" id="CHEBI:597326"/>
    </cofactor>
</comment>
<keyword evidence="6" id="KW-0663">Pyridoxal phosphate</keyword>
<dbReference type="Gene3D" id="3.40.640.10">
    <property type="entry name" value="Type I PLP-dependent aspartate aminotransferase-like (Major domain)"/>
    <property type="match status" value="1"/>
</dbReference>
<dbReference type="InterPro" id="IPR016454">
    <property type="entry name" value="Cysteine_dSase"/>
</dbReference>
<evidence type="ECO:0000256" key="7">
    <source>
        <dbReference type="ARBA" id="ARBA00023004"/>
    </source>
</evidence>
<dbReference type="InterPro" id="IPR015422">
    <property type="entry name" value="PyrdxlP-dep_Trfase_small"/>
</dbReference>
<evidence type="ECO:0000256" key="6">
    <source>
        <dbReference type="ARBA" id="ARBA00022898"/>
    </source>
</evidence>
<dbReference type="InterPro" id="IPR020578">
    <property type="entry name" value="Aminotrans_V_PyrdxlP_BS"/>
</dbReference>
<evidence type="ECO:0000256" key="1">
    <source>
        <dbReference type="ARBA" id="ARBA00001933"/>
    </source>
</evidence>
<sequence length="380" mass="41624">MKKVYLDNAATTPMDAAVIEEMTSIMGNTFGNPSSIHAFGRATKAVIEQSRKKVAEKLNALSGEIYFTSGGTESDNTAIRGLVSANNLTHIITTKIEHHAVGHTVEELERKGIVNVSYLDLDNGGQIDYGQLERLLENKGKETLVTLMHANNEIGTLLDLEKVGNLCEEYGAILHSDTVQTVGHYPIDVKKLKVHALVGSAHKLHGPKGVGFLYLRKGTKMDSLLTGGGQEREMRSGTENAYGIAGFAKALEIAVNEQEEHIAQVKGVKQYMIERLQQEIEGVRFNGISDQLEDTLYTVLNVSFPETPQKDMFLFMLDMKGIATSGGSACSAGAQQGSHVLAGINADLNRINIRFSFSKMTTKEEIDYTVHQLKEILQKD</sequence>
<keyword evidence="5" id="KW-0479">Metal-binding</keyword>
<protein>
    <recommendedName>
        <fullName evidence="3">cysteine desulfurase</fullName>
        <ecNumber evidence="3">2.8.1.7</ecNumber>
    </recommendedName>
</protein>
<evidence type="ECO:0000256" key="5">
    <source>
        <dbReference type="ARBA" id="ARBA00022723"/>
    </source>
</evidence>
<dbReference type="PROSITE" id="PS00595">
    <property type="entry name" value="AA_TRANSFER_CLASS_5"/>
    <property type="match status" value="1"/>
</dbReference>
<dbReference type="SUPFAM" id="SSF53383">
    <property type="entry name" value="PLP-dependent transferases"/>
    <property type="match status" value="1"/>
</dbReference>
<keyword evidence="7" id="KW-0408">Iron</keyword>
<dbReference type="PIRSF" id="PIRSF005572">
    <property type="entry name" value="NifS"/>
    <property type="match status" value="1"/>
</dbReference>
<keyword evidence="4" id="KW-0808">Transferase</keyword>